<proteinExistence type="predicted"/>
<dbReference type="InParanoid" id="E9HYD3"/>
<name>E9HYD3_DAPPU</name>
<organism evidence="2 3">
    <name type="scientific">Daphnia pulex</name>
    <name type="common">Water flea</name>
    <dbReference type="NCBI Taxonomy" id="6669"/>
    <lineage>
        <taxon>Eukaryota</taxon>
        <taxon>Metazoa</taxon>
        <taxon>Ecdysozoa</taxon>
        <taxon>Arthropoda</taxon>
        <taxon>Crustacea</taxon>
        <taxon>Branchiopoda</taxon>
        <taxon>Diplostraca</taxon>
        <taxon>Cladocera</taxon>
        <taxon>Anomopoda</taxon>
        <taxon>Daphniidae</taxon>
        <taxon>Daphnia</taxon>
    </lineage>
</organism>
<dbReference type="KEGG" id="dpx:DAPPUDRAFT_119385"/>
<dbReference type="AlphaFoldDB" id="E9HYD3"/>
<protein>
    <submittedName>
        <fullName evidence="2">Uncharacterized protein</fullName>
    </submittedName>
</protein>
<reference evidence="2 3" key="1">
    <citation type="journal article" date="2011" name="Science">
        <title>The ecoresponsive genome of Daphnia pulex.</title>
        <authorList>
            <person name="Colbourne J.K."/>
            <person name="Pfrender M.E."/>
            <person name="Gilbert D."/>
            <person name="Thomas W.K."/>
            <person name="Tucker A."/>
            <person name="Oakley T.H."/>
            <person name="Tokishita S."/>
            <person name="Aerts A."/>
            <person name="Arnold G.J."/>
            <person name="Basu M.K."/>
            <person name="Bauer D.J."/>
            <person name="Caceres C.E."/>
            <person name="Carmel L."/>
            <person name="Casola C."/>
            <person name="Choi J.H."/>
            <person name="Detter J.C."/>
            <person name="Dong Q."/>
            <person name="Dusheyko S."/>
            <person name="Eads B.D."/>
            <person name="Frohlich T."/>
            <person name="Geiler-Samerotte K.A."/>
            <person name="Gerlach D."/>
            <person name="Hatcher P."/>
            <person name="Jogdeo S."/>
            <person name="Krijgsveld J."/>
            <person name="Kriventseva E.V."/>
            <person name="Kultz D."/>
            <person name="Laforsch C."/>
            <person name="Lindquist E."/>
            <person name="Lopez J."/>
            <person name="Manak J.R."/>
            <person name="Muller J."/>
            <person name="Pangilinan J."/>
            <person name="Patwardhan R.P."/>
            <person name="Pitluck S."/>
            <person name="Pritham E.J."/>
            <person name="Rechtsteiner A."/>
            <person name="Rho M."/>
            <person name="Rogozin I.B."/>
            <person name="Sakarya O."/>
            <person name="Salamov A."/>
            <person name="Schaack S."/>
            <person name="Shapiro H."/>
            <person name="Shiga Y."/>
            <person name="Skalitzky C."/>
            <person name="Smith Z."/>
            <person name="Souvorov A."/>
            <person name="Sung W."/>
            <person name="Tang Z."/>
            <person name="Tsuchiya D."/>
            <person name="Tu H."/>
            <person name="Vos H."/>
            <person name="Wang M."/>
            <person name="Wolf Y.I."/>
            <person name="Yamagata H."/>
            <person name="Yamada T."/>
            <person name="Ye Y."/>
            <person name="Shaw J.R."/>
            <person name="Andrews J."/>
            <person name="Crease T.J."/>
            <person name="Tang H."/>
            <person name="Lucas S.M."/>
            <person name="Robertson H.M."/>
            <person name="Bork P."/>
            <person name="Koonin E.V."/>
            <person name="Zdobnov E.M."/>
            <person name="Grigoriev I.V."/>
            <person name="Lynch M."/>
            <person name="Boore J.L."/>
        </authorList>
    </citation>
    <scope>NUCLEOTIDE SEQUENCE [LARGE SCALE GENOMIC DNA]</scope>
</reference>
<sequence length="215" mass="24149">MAPEIIDEAPLVIEDQTQQLKKISRTTQWRKRAKELRGEAAQVKKPRKEYFCNKCNQPMTSDGHTQFKGKRFCSATEGKSKEQCSSSNLPQCKKDKAKFTSSTFSSASTDHVQNSRLLSSSFTSPASSSSHSYDSPSYNSDPLLNGLRPLLLDKESTSQEFESPSTGNAVTKLMESPHRKTDFSQRLPLGWRETIDPKDWQWIGQHLFASKGVLA</sequence>
<dbReference type="Proteomes" id="UP000000305">
    <property type="component" value="Unassembled WGS sequence"/>
</dbReference>
<dbReference type="InterPro" id="IPR052949">
    <property type="entry name" value="PA_immunity-related"/>
</dbReference>
<dbReference type="OrthoDB" id="8955728at2759"/>
<dbReference type="PANTHER" id="PTHR42999">
    <property type="entry name" value="ANTIBIOTIC RESISTANCE PROTEIN MCBG"/>
    <property type="match status" value="1"/>
</dbReference>
<evidence type="ECO:0000256" key="1">
    <source>
        <dbReference type="SAM" id="MobiDB-lite"/>
    </source>
</evidence>
<dbReference type="HOGENOM" id="CLU_1284465_0_0_1"/>
<accession>E9HYD3</accession>
<dbReference type="EMBL" id="GL733140">
    <property type="protein sequence ID" value="EFX63245.1"/>
    <property type="molecule type" value="Genomic_DNA"/>
</dbReference>
<evidence type="ECO:0000313" key="2">
    <source>
        <dbReference type="EMBL" id="EFX63245.1"/>
    </source>
</evidence>
<keyword evidence="3" id="KW-1185">Reference proteome</keyword>
<gene>
    <name evidence="2" type="ORF">DAPPUDRAFT_119385</name>
</gene>
<dbReference type="PANTHER" id="PTHR42999:SF1">
    <property type="entry name" value="PENTAPEPTIDE REPEAT-CONTAINING PROTEIN"/>
    <property type="match status" value="1"/>
</dbReference>
<evidence type="ECO:0000313" key="3">
    <source>
        <dbReference type="Proteomes" id="UP000000305"/>
    </source>
</evidence>
<feature type="region of interest" description="Disordered" evidence="1">
    <location>
        <begin position="120"/>
        <end position="139"/>
    </location>
</feature>